<reference evidence="2 3" key="1">
    <citation type="submission" date="2019-12" db="EMBL/GenBank/DDBJ databases">
        <title>Draft genome sequences Bradyrhizobium cajani AMBPC1010, Bradyrhizobium pachyrhizi AMBPC1040 and Bradyrhizobium yuanmingense ALSPC3051, three plant growth promoting strains isolated from nodules of Cajanus cajan L. in Dominican Republic.</title>
        <authorList>
            <person name="Flores-Felix J.D."/>
            <person name="Araujo J."/>
            <person name="Diaz-Alcantara C."/>
            <person name="Gonzalez-Andres F."/>
            <person name="Velazquez E."/>
        </authorList>
    </citation>
    <scope>NUCLEOTIDE SEQUENCE [LARGE SCALE GENOMIC DNA]</scope>
    <source>
        <strain evidence="2 3">1010</strain>
    </source>
</reference>
<dbReference type="PANTHER" id="PTHR47396">
    <property type="entry name" value="TYPE I RESTRICTION ENZYME ECOKI R PROTEIN"/>
    <property type="match status" value="1"/>
</dbReference>
<dbReference type="GO" id="GO:0005829">
    <property type="term" value="C:cytosol"/>
    <property type="evidence" value="ECO:0007669"/>
    <property type="project" value="TreeGrafter"/>
</dbReference>
<accession>A0A844SZL2</accession>
<gene>
    <name evidence="2" type="ORF">GPL20_04280</name>
</gene>
<dbReference type="AlphaFoldDB" id="A0A844SZL2"/>
<feature type="domain" description="Helicase ATP-binding" evidence="1">
    <location>
        <begin position="44"/>
        <end position="136"/>
    </location>
</feature>
<dbReference type="InterPro" id="IPR027417">
    <property type="entry name" value="P-loop_NTPase"/>
</dbReference>
<comment type="caution">
    <text evidence="2">The sequence shown here is derived from an EMBL/GenBank/DDBJ whole genome shotgun (WGS) entry which is preliminary data.</text>
</comment>
<dbReference type="Proteomes" id="UP000449969">
    <property type="component" value="Unassembled WGS sequence"/>
</dbReference>
<evidence type="ECO:0000313" key="3">
    <source>
        <dbReference type="Proteomes" id="UP000449969"/>
    </source>
</evidence>
<dbReference type="GO" id="GO:0005524">
    <property type="term" value="F:ATP binding"/>
    <property type="evidence" value="ECO:0007669"/>
    <property type="project" value="InterPro"/>
</dbReference>
<name>A0A844SZL2_9BRAD</name>
<dbReference type="Gene3D" id="3.40.50.300">
    <property type="entry name" value="P-loop containing nucleotide triphosphate hydrolases"/>
    <property type="match status" value="1"/>
</dbReference>
<sequence length="136" mass="14978">MPREGDSRVSYFLDHYLKLTFPLADPETPGFREAQRGALFAVGSHFSGRKDAAIITMPTGTGKTAVLQASSFLLRANRVLVLTPSRLVREQIADDFKKLGVLKRLGALPADLPEPNVMATSGRITDPLQWESLREV</sequence>
<proteinExistence type="predicted"/>
<dbReference type="EMBL" id="WQNE01000002">
    <property type="protein sequence ID" value="MVT72328.1"/>
    <property type="molecule type" value="Genomic_DNA"/>
</dbReference>
<dbReference type="GO" id="GO:0003677">
    <property type="term" value="F:DNA binding"/>
    <property type="evidence" value="ECO:0007669"/>
    <property type="project" value="InterPro"/>
</dbReference>
<keyword evidence="3" id="KW-1185">Reference proteome</keyword>
<protein>
    <recommendedName>
        <fullName evidence="1">Helicase ATP-binding domain-containing protein</fullName>
    </recommendedName>
</protein>
<dbReference type="InterPro" id="IPR050742">
    <property type="entry name" value="Helicase_Restrict-Modif_Enz"/>
</dbReference>
<organism evidence="2 3">
    <name type="scientific">Bradyrhizobium cajani</name>
    <dbReference type="NCBI Taxonomy" id="1928661"/>
    <lineage>
        <taxon>Bacteria</taxon>
        <taxon>Pseudomonadati</taxon>
        <taxon>Pseudomonadota</taxon>
        <taxon>Alphaproteobacteria</taxon>
        <taxon>Hyphomicrobiales</taxon>
        <taxon>Nitrobacteraceae</taxon>
        <taxon>Bradyrhizobium</taxon>
    </lineage>
</organism>
<dbReference type="SUPFAM" id="SSF52540">
    <property type="entry name" value="P-loop containing nucleoside triphosphate hydrolases"/>
    <property type="match status" value="1"/>
</dbReference>
<dbReference type="PROSITE" id="PS51192">
    <property type="entry name" value="HELICASE_ATP_BIND_1"/>
    <property type="match status" value="1"/>
</dbReference>
<dbReference type="PANTHER" id="PTHR47396:SF1">
    <property type="entry name" value="ATP-DEPENDENT HELICASE IRC3-RELATED"/>
    <property type="match status" value="1"/>
</dbReference>
<dbReference type="Pfam" id="PF04851">
    <property type="entry name" value="ResIII"/>
    <property type="match status" value="1"/>
</dbReference>
<dbReference type="GO" id="GO:0016787">
    <property type="term" value="F:hydrolase activity"/>
    <property type="evidence" value="ECO:0007669"/>
    <property type="project" value="InterPro"/>
</dbReference>
<evidence type="ECO:0000313" key="2">
    <source>
        <dbReference type="EMBL" id="MVT72328.1"/>
    </source>
</evidence>
<dbReference type="InterPro" id="IPR014001">
    <property type="entry name" value="Helicase_ATP-bd"/>
</dbReference>
<evidence type="ECO:0000259" key="1">
    <source>
        <dbReference type="PROSITE" id="PS51192"/>
    </source>
</evidence>
<dbReference type="InterPro" id="IPR006935">
    <property type="entry name" value="Helicase/UvrB_N"/>
</dbReference>